<sequence>MAEAIAFNTASGLHLSKDLKTQQIQPLWKQIVERCGGVPLVIRTIARTLPVKETVNEWRSFKELPKKIENLVNLTHLPCRDCWSLTHMPRGIGKLNSLQTLSLFVVDILGSHGAGAADLSELGGLNNLRGKLWITILGFVKNAKEEFRPANLKEKQHLRVLYLQLSNYRGYEGEDEDDEEKSLEDLPPQPNLELHGTLLTGLGTIGAQNMNLCLLTDMSSMEDIHSSTADPFHAIYSDAVDILLEDASSREPRRVKPSSGSFEVAHSSKLLEHQIYSKTTSS</sequence>
<dbReference type="GO" id="GO:0043531">
    <property type="term" value="F:ADP binding"/>
    <property type="evidence" value="ECO:0007669"/>
    <property type="project" value="InterPro"/>
</dbReference>
<dbReference type="SUPFAM" id="SSF52058">
    <property type="entry name" value="L domain-like"/>
    <property type="match status" value="1"/>
</dbReference>
<name>A0A6A2X8G3_HIBSY</name>
<dbReference type="Pfam" id="PF25019">
    <property type="entry name" value="LRR_R13L1-DRL21"/>
    <property type="match status" value="1"/>
</dbReference>
<evidence type="ECO:0000313" key="2">
    <source>
        <dbReference type="EMBL" id="KAE8671661.1"/>
    </source>
</evidence>
<evidence type="ECO:0000259" key="1">
    <source>
        <dbReference type="Pfam" id="PF25019"/>
    </source>
</evidence>
<dbReference type="Gene3D" id="3.80.10.10">
    <property type="entry name" value="Ribonuclease Inhibitor"/>
    <property type="match status" value="1"/>
</dbReference>
<gene>
    <name evidence="2" type="ORF">F3Y22_tig00111941pilonHSYRG00067</name>
</gene>
<dbReference type="InterPro" id="IPR056789">
    <property type="entry name" value="LRR_R13L1-DRL21"/>
</dbReference>
<dbReference type="PANTHER" id="PTHR47186">
    <property type="entry name" value="LEUCINE-RICH REPEAT-CONTAINING PROTEIN 57"/>
    <property type="match status" value="1"/>
</dbReference>
<comment type="caution">
    <text evidence="2">The sequence shown here is derived from an EMBL/GenBank/DDBJ whole genome shotgun (WGS) entry which is preliminary data.</text>
</comment>
<accession>A0A6A2X8G3</accession>
<keyword evidence="3" id="KW-1185">Reference proteome</keyword>
<evidence type="ECO:0000313" key="3">
    <source>
        <dbReference type="Proteomes" id="UP000436088"/>
    </source>
</evidence>
<feature type="domain" description="R13L1/DRL21-like LRR repeat region" evidence="1">
    <location>
        <begin position="119"/>
        <end position="193"/>
    </location>
</feature>
<reference evidence="2" key="1">
    <citation type="submission" date="2019-09" db="EMBL/GenBank/DDBJ databases">
        <title>Draft genome information of white flower Hibiscus syriacus.</title>
        <authorList>
            <person name="Kim Y.-M."/>
        </authorList>
    </citation>
    <scope>NUCLEOTIDE SEQUENCE [LARGE SCALE GENOMIC DNA]</scope>
    <source>
        <strain evidence="2">YM2019G1</strain>
    </source>
</reference>
<dbReference type="Proteomes" id="UP000436088">
    <property type="component" value="Unassembled WGS sequence"/>
</dbReference>
<dbReference type="PANTHER" id="PTHR47186:SF13">
    <property type="entry name" value="DISEASE RESISTANCE PROTEIN RGA3"/>
    <property type="match status" value="1"/>
</dbReference>
<protein>
    <recommendedName>
        <fullName evidence="1">R13L1/DRL21-like LRR repeat region domain-containing protein</fullName>
    </recommendedName>
</protein>
<dbReference type="EMBL" id="VEPZ02001466">
    <property type="protein sequence ID" value="KAE8671661.1"/>
    <property type="molecule type" value="Genomic_DNA"/>
</dbReference>
<dbReference type="InterPro" id="IPR032675">
    <property type="entry name" value="LRR_dom_sf"/>
</dbReference>
<dbReference type="AlphaFoldDB" id="A0A6A2X8G3"/>
<proteinExistence type="predicted"/>
<organism evidence="2 3">
    <name type="scientific">Hibiscus syriacus</name>
    <name type="common">Rose of Sharon</name>
    <dbReference type="NCBI Taxonomy" id="106335"/>
    <lineage>
        <taxon>Eukaryota</taxon>
        <taxon>Viridiplantae</taxon>
        <taxon>Streptophyta</taxon>
        <taxon>Embryophyta</taxon>
        <taxon>Tracheophyta</taxon>
        <taxon>Spermatophyta</taxon>
        <taxon>Magnoliopsida</taxon>
        <taxon>eudicotyledons</taxon>
        <taxon>Gunneridae</taxon>
        <taxon>Pentapetalae</taxon>
        <taxon>rosids</taxon>
        <taxon>malvids</taxon>
        <taxon>Malvales</taxon>
        <taxon>Malvaceae</taxon>
        <taxon>Malvoideae</taxon>
        <taxon>Hibiscus</taxon>
    </lineage>
</organism>